<evidence type="ECO:0000256" key="3">
    <source>
        <dbReference type="ARBA" id="ARBA00013194"/>
    </source>
</evidence>
<dbReference type="AlphaFoldDB" id="H3KC35"/>
<gene>
    <name evidence="8" type="ORF">HMPREF9440_00285</name>
</gene>
<dbReference type="EMBL" id="AFBQ01000035">
    <property type="protein sequence ID" value="EHY32290.1"/>
    <property type="molecule type" value="Genomic_DNA"/>
</dbReference>
<protein>
    <recommendedName>
        <fullName evidence="3">peptidylprolyl isomerase</fullName>
        <ecNumber evidence="3">5.2.1.8</ecNumber>
    </recommendedName>
</protein>
<dbReference type="Gene3D" id="3.10.50.40">
    <property type="match status" value="1"/>
</dbReference>
<dbReference type="SUPFAM" id="SSF109998">
    <property type="entry name" value="Triger factor/SurA peptide-binding domain-like"/>
    <property type="match status" value="1"/>
</dbReference>
<sequence length="260" mass="28467">MNKKVLVLSLAALVAAGSANAELKAFKVNGETVSVAEQKVIYDRAVAQGQPAGAELERQVKNLLVQQTVLLQEAKKAKVGDKKEVKEAIAQARDQILINALAQDWAQKNPVSDADLKKAYDQEKAAYGDTEYQVRHILVKTEDQAKNLISRINKGADFAKLASEFSEDTGNKAQGGLLGWVVPRSFVPAFAAAFSSLKAGEVAQAPIRTQYGFHVVKLESKRPAELFPSFESQQSVLRNALANRRVQQHFQEIVKKANVQ</sequence>
<dbReference type="InterPro" id="IPR027304">
    <property type="entry name" value="Trigger_fact/SurA_dom_sf"/>
</dbReference>
<dbReference type="PROSITE" id="PS50198">
    <property type="entry name" value="PPIC_PPIASE_2"/>
    <property type="match status" value="1"/>
</dbReference>
<keyword evidence="6" id="KW-0732">Signal</keyword>
<dbReference type="PATRIC" id="fig|762967.3.peg.241"/>
<dbReference type="InterPro" id="IPR046357">
    <property type="entry name" value="PPIase_dom_sf"/>
</dbReference>
<dbReference type="Proteomes" id="UP000004956">
    <property type="component" value="Unassembled WGS sequence"/>
</dbReference>
<accession>H3KC35</accession>
<reference evidence="8 9" key="1">
    <citation type="submission" date="2011-11" db="EMBL/GenBank/DDBJ databases">
        <authorList>
            <person name="Weinstock G."/>
            <person name="Sodergren E."/>
            <person name="Clifton S."/>
            <person name="Fulton L."/>
            <person name="Fulton B."/>
            <person name="Courtney L."/>
            <person name="Fronick C."/>
            <person name="Harrison M."/>
            <person name="Strong C."/>
            <person name="Farmer C."/>
            <person name="Delahaunty K."/>
            <person name="Markovic C."/>
            <person name="Hall O."/>
            <person name="Minx P."/>
            <person name="Tomlinson C."/>
            <person name="Mitreva M."/>
            <person name="Hou S."/>
            <person name="Chen J."/>
            <person name="Wollam A."/>
            <person name="Pepin K.H."/>
            <person name="Johnson M."/>
            <person name="Bhonagiri V."/>
            <person name="Zhang X."/>
            <person name="Suruliraj S."/>
            <person name="Warren W."/>
            <person name="Chinwalla A."/>
            <person name="Mardis E.R."/>
            <person name="Wilson R.K."/>
        </authorList>
    </citation>
    <scope>NUCLEOTIDE SEQUENCE [LARGE SCALE GENOMIC DNA]</scope>
    <source>
        <strain evidence="8 9">YIT 11816</strain>
    </source>
</reference>
<keyword evidence="9" id="KW-1185">Reference proteome</keyword>
<comment type="similarity">
    <text evidence="2">Belongs to the PpiC/parvulin rotamase family.</text>
</comment>
<dbReference type="InterPro" id="IPR000297">
    <property type="entry name" value="PPIase_PpiC"/>
</dbReference>
<name>H3KC35_9BURK</name>
<dbReference type="HOGENOM" id="CLU_034646_1_1_4"/>
<dbReference type="STRING" id="762967.HMPREF9440_00285"/>
<dbReference type="PANTHER" id="PTHR47245">
    <property type="entry name" value="PEPTIDYLPROLYL ISOMERASE"/>
    <property type="match status" value="1"/>
</dbReference>
<keyword evidence="5" id="KW-0413">Isomerase</keyword>
<comment type="catalytic activity">
    <reaction evidence="1">
        <text>[protein]-peptidylproline (omega=180) = [protein]-peptidylproline (omega=0)</text>
        <dbReference type="Rhea" id="RHEA:16237"/>
        <dbReference type="Rhea" id="RHEA-COMP:10747"/>
        <dbReference type="Rhea" id="RHEA-COMP:10748"/>
        <dbReference type="ChEBI" id="CHEBI:83833"/>
        <dbReference type="ChEBI" id="CHEBI:83834"/>
        <dbReference type="EC" id="5.2.1.8"/>
    </reaction>
</comment>
<dbReference type="Pfam" id="PF00639">
    <property type="entry name" value="Rotamase"/>
    <property type="match status" value="1"/>
</dbReference>
<keyword evidence="4 5" id="KW-0697">Rotamase</keyword>
<evidence type="ECO:0000313" key="9">
    <source>
        <dbReference type="Proteomes" id="UP000004956"/>
    </source>
</evidence>
<proteinExistence type="inferred from homology"/>
<evidence type="ECO:0000259" key="7">
    <source>
        <dbReference type="PROSITE" id="PS50198"/>
    </source>
</evidence>
<dbReference type="EC" id="5.2.1.8" evidence="3"/>
<evidence type="ECO:0000256" key="1">
    <source>
        <dbReference type="ARBA" id="ARBA00000971"/>
    </source>
</evidence>
<feature type="signal peptide" evidence="6">
    <location>
        <begin position="1"/>
        <end position="21"/>
    </location>
</feature>
<feature type="domain" description="PpiC" evidence="7">
    <location>
        <begin position="129"/>
        <end position="220"/>
    </location>
</feature>
<dbReference type="OrthoDB" id="14196at2"/>
<comment type="caution">
    <text evidence="8">The sequence shown here is derived from an EMBL/GenBank/DDBJ whole genome shotgun (WGS) entry which is preliminary data.</text>
</comment>
<dbReference type="PANTHER" id="PTHR47245:SF2">
    <property type="entry name" value="PEPTIDYL-PROLYL CIS-TRANS ISOMERASE HP_0175-RELATED"/>
    <property type="match status" value="1"/>
</dbReference>
<evidence type="ECO:0000256" key="5">
    <source>
        <dbReference type="PROSITE-ProRule" id="PRU00278"/>
    </source>
</evidence>
<dbReference type="GO" id="GO:0003755">
    <property type="term" value="F:peptidyl-prolyl cis-trans isomerase activity"/>
    <property type="evidence" value="ECO:0007669"/>
    <property type="project" value="UniProtKB-KW"/>
</dbReference>
<evidence type="ECO:0000256" key="2">
    <source>
        <dbReference type="ARBA" id="ARBA00007656"/>
    </source>
</evidence>
<organism evidence="8 9">
    <name type="scientific">Sutterella parvirubra YIT 11816</name>
    <dbReference type="NCBI Taxonomy" id="762967"/>
    <lineage>
        <taxon>Bacteria</taxon>
        <taxon>Pseudomonadati</taxon>
        <taxon>Pseudomonadota</taxon>
        <taxon>Betaproteobacteria</taxon>
        <taxon>Burkholderiales</taxon>
        <taxon>Sutterellaceae</taxon>
        <taxon>Sutterella</taxon>
    </lineage>
</organism>
<dbReference type="RefSeq" id="WP_008540713.1">
    <property type="nucleotide sequence ID" value="NZ_JH604867.1"/>
</dbReference>
<evidence type="ECO:0000313" key="8">
    <source>
        <dbReference type="EMBL" id="EHY32290.1"/>
    </source>
</evidence>
<dbReference type="InterPro" id="IPR050245">
    <property type="entry name" value="PrsA_foldase"/>
</dbReference>
<feature type="chain" id="PRO_5003588034" description="peptidylprolyl isomerase" evidence="6">
    <location>
        <begin position="22"/>
        <end position="260"/>
    </location>
</feature>
<evidence type="ECO:0000256" key="4">
    <source>
        <dbReference type="ARBA" id="ARBA00023110"/>
    </source>
</evidence>
<dbReference type="SUPFAM" id="SSF54534">
    <property type="entry name" value="FKBP-like"/>
    <property type="match status" value="1"/>
</dbReference>
<evidence type="ECO:0000256" key="6">
    <source>
        <dbReference type="SAM" id="SignalP"/>
    </source>
</evidence>